<feature type="domain" description="Peptidase S1" evidence="8">
    <location>
        <begin position="24"/>
        <end position="245"/>
    </location>
</feature>
<feature type="chain" id="PRO_5042470010" evidence="7">
    <location>
        <begin position="20"/>
        <end position="259"/>
    </location>
</feature>
<keyword evidence="7" id="KW-0732">Signal</keyword>
<accession>A0AAJ7E1Y2</accession>
<dbReference type="RefSeq" id="XP_011504864.1">
    <property type="nucleotide sequence ID" value="XM_011506562.1"/>
</dbReference>
<dbReference type="SMART" id="SM00020">
    <property type="entry name" value="Tryp_SPc"/>
    <property type="match status" value="1"/>
</dbReference>
<dbReference type="FunFam" id="2.40.10.10:FF:000068">
    <property type="entry name" value="transmembrane protease serine 2"/>
    <property type="match status" value="1"/>
</dbReference>
<dbReference type="InterPro" id="IPR001254">
    <property type="entry name" value="Trypsin_dom"/>
</dbReference>
<dbReference type="InterPro" id="IPR050430">
    <property type="entry name" value="Peptidase_S1"/>
</dbReference>
<dbReference type="SUPFAM" id="SSF50494">
    <property type="entry name" value="Trypsin-like serine proteases"/>
    <property type="match status" value="1"/>
</dbReference>
<dbReference type="GeneID" id="105367778"/>
<dbReference type="Gene3D" id="2.40.10.10">
    <property type="entry name" value="Trypsin-like serine proteases"/>
    <property type="match status" value="2"/>
</dbReference>
<dbReference type="PANTHER" id="PTHR24276:SF96">
    <property type="entry name" value="PEPTIDASE S1 DOMAIN-CONTAINING PROTEIN"/>
    <property type="match status" value="1"/>
</dbReference>
<evidence type="ECO:0000256" key="1">
    <source>
        <dbReference type="ARBA" id="ARBA00007664"/>
    </source>
</evidence>
<dbReference type="Proteomes" id="UP000695007">
    <property type="component" value="Unplaced"/>
</dbReference>
<evidence type="ECO:0000256" key="5">
    <source>
        <dbReference type="ARBA" id="ARBA00023157"/>
    </source>
</evidence>
<dbReference type="PROSITE" id="PS50240">
    <property type="entry name" value="TRYPSIN_DOM"/>
    <property type="match status" value="1"/>
</dbReference>
<organism evidence="9 10">
    <name type="scientific">Ceratosolen solmsi marchali</name>
    <dbReference type="NCBI Taxonomy" id="326594"/>
    <lineage>
        <taxon>Eukaryota</taxon>
        <taxon>Metazoa</taxon>
        <taxon>Ecdysozoa</taxon>
        <taxon>Arthropoda</taxon>
        <taxon>Hexapoda</taxon>
        <taxon>Insecta</taxon>
        <taxon>Pterygota</taxon>
        <taxon>Neoptera</taxon>
        <taxon>Endopterygota</taxon>
        <taxon>Hymenoptera</taxon>
        <taxon>Apocrita</taxon>
        <taxon>Proctotrupomorpha</taxon>
        <taxon>Chalcidoidea</taxon>
        <taxon>Agaonidae</taxon>
        <taxon>Agaoninae</taxon>
        <taxon>Ceratosolen</taxon>
    </lineage>
</organism>
<evidence type="ECO:0000313" key="9">
    <source>
        <dbReference type="Proteomes" id="UP000695007"/>
    </source>
</evidence>
<dbReference type="InterPro" id="IPR001314">
    <property type="entry name" value="Peptidase_S1A"/>
</dbReference>
<evidence type="ECO:0000256" key="2">
    <source>
        <dbReference type="ARBA" id="ARBA00022670"/>
    </source>
</evidence>
<keyword evidence="5" id="KW-1015">Disulfide bond</keyword>
<keyword evidence="3 6" id="KW-0378">Hydrolase</keyword>
<dbReference type="PROSITE" id="PS00135">
    <property type="entry name" value="TRYPSIN_SER"/>
    <property type="match status" value="1"/>
</dbReference>
<dbReference type="InterPro" id="IPR043504">
    <property type="entry name" value="Peptidase_S1_PA_chymotrypsin"/>
</dbReference>
<dbReference type="PANTHER" id="PTHR24276">
    <property type="entry name" value="POLYSERASE-RELATED"/>
    <property type="match status" value="1"/>
</dbReference>
<comment type="similarity">
    <text evidence="1">Belongs to the peptidase S1 family.</text>
</comment>
<evidence type="ECO:0000313" key="10">
    <source>
        <dbReference type="RefSeq" id="XP_011504864.1"/>
    </source>
</evidence>
<gene>
    <name evidence="10" type="primary">LOC105367778</name>
</gene>
<dbReference type="GO" id="GO:0006508">
    <property type="term" value="P:proteolysis"/>
    <property type="evidence" value="ECO:0007669"/>
    <property type="project" value="UniProtKB-KW"/>
</dbReference>
<keyword evidence="9" id="KW-1185">Reference proteome</keyword>
<proteinExistence type="inferred from homology"/>
<feature type="signal peptide" evidence="7">
    <location>
        <begin position="1"/>
        <end position="19"/>
    </location>
</feature>
<sequence>MKLKLVVCFCLVEIVGIFGKSARIIGGENADIKEFPYVVSLAMLNVEKHFCGGTIISNWHILTAAHCVAERDYASIRIYMGNSNLQDSKDNSYGIMTVVIHPQFKNDIRNDIAVIMLDRCIIFNEFQNKINLPTKDVKAGSVGVITGWGRTNVNILKPADVLQKASTKILSNSECHKSLKMSIMELMCVFERKGIGACYGDSGSPLVSNGEFVGIGARVFDCAVGIPDIYTRVYPYVDFIKSIFTISKLLTCTADTGII</sequence>
<keyword evidence="4 6" id="KW-0720">Serine protease</keyword>
<dbReference type="Pfam" id="PF00089">
    <property type="entry name" value="Trypsin"/>
    <property type="match status" value="1"/>
</dbReference>
<evidence type="ECO:0000256" key="7">
    <source>
        <dbReference type="SAM" id="SignalP"/>
    </source>
</evidence>
<dbReference type="InterPro" id="IPR033116">
    <property type="entry name" value="TRYPSIN_SER"/>
</dbReference>
<evidence type="ECO:0000256" key="6">
    <source>
        <dbReference type="RuleBase" id="RU363034"/>
    </source>
</evidence>
<reference evidence="10" key="1">
    <citation type="submission" date="2025-08" db="UniProtKB">
        <authorList>
            <consortium name="RefSeq"/>
        </authorList>
    </citation>
    <scope>IDENTIFICATION</scope>
</reference>
<keyword evidence="2 6" id="KW-0645">Protease</keyword>
<dbReference type="PRINTS" id="PR00722">
    <property type="entry name" value="CHYMOTRYPSIN"/>
</dbReference>
<dbReference type="AlphaFoldDB" id="A0AAJ7E1Y2"/>
<dbReference type="PROSITE" id="PS00134">
    <property type="entry name" value="TRYPSIN_HIS"/>
    <property type="match status" value="1"/>
</dbReference>
<name>A0AAJ7E1Y2_9HYME</name>
<evidence type="ECO:0000256" key="3">
    <source>
        <dbReference type="ARBA" id="ARBA00022801"/>
    </source>
</evidence>
<evidence type="ECO:0000259" key="8">
    <source>
        <dbReference type="PROSITE" id="PS50240"/>
    </source>
</evidence>
<dbReference type="GO" id="GO:0004252">
    <property type="term" value="F:serine-type endopeptidase activity"/>
    <property type="evidence" value="ECO:0007669"/>
    <property type="project" value="InterPro"/>
</dbReference>
<dbReference type="CDD" id="cd00190">
    <property type="entry name" value="Tryp_SPc"/>
    <property type="match status" value="1"/>
</dbReference>
<dbReference type="KEGG" id="csol:105367778"/>
<dbReference type="InterPro" id="IPR018114">
    <property type="entry name" value="TRYPSIN_HIS"/>
</dbReference>
<dbReference type="InterPro" id="IPR009003">
    <property type="entry name" value="Peptidase_S1_PA"/>
</dbReference>
<protein>
    <submittedName>
        <fullName evidence="10">Chymotrypsin-2-like</fullName>
    </submittedName>
</protein>
<evidence type="ECO:0000256" key="4">
    <source>
        <dbReference type="ARBA" id="ARBA00022825"/>
    </source>
</evidence>